<protein>
    <recommendedName>
        <fullName evidence="2 4">Acylphosphatase</fullName>
        <ecNumber evidence="2 4">3.6.1.7</ecNumber>
    </recommendedName>
</protein>
<evidence type="ECO:0000256" key="1">
    <source>
        <dbReference type="ARBA" id="ARBA00005614"/>
    </source>
</evidence>
<evidence type="ECO:0000313" key="9">
    <source>
        <dbReference type="Proteomes" id="UP000019593"/>
    </source>
</evidence>
<keyword evidence="4 5" id="KW-0378">Hydrolase</keyword>
<dbReference type="OrthoDB" id="5295388at2"/>
<feature type="active site" evidence="4">
    <location>
        <position position="22"/>
    </location>
</feature>
<reference evidence="8 9" key="1">
    <citation type="submission" date="2013-03" db="EMBL/GenBank/DDBJ databases">
        <authorList>
            <person name="Fiebig A."/>
            <person name="Goeker M."/>
            <person name="Klenk H.-P.P."/>
        </authorList>
    </citation>
    <scope>NUCLEOTIDE SEQUENCE [LARGE SCALE GENOMIC DNA]</scope>
    <source>
        <strain evidence="9">DSM 19469</strain>
    </source>
</reference>
<dbReference type="InterPro" id="IPR001792">
    <property type="entry name" value="Acylphosphatase-like_dom"/>
</dbReference>
<evidence type="ECO:0000313" key="8">
    <source>
        <dbReference type="EMBL" id="AHM03928.1"/>
    </source>
</evidence>
<evidence type="ECO:0000256" key="5">
    <source>
        <dbReference type="RuleBase" id="RU000553"/>
    </source>
</evidence>
<dbReference type="EC" id="3.6.1.7" evidence="2 4"/>
<dbReference type="PROSITE" id="PS00150">
    <property type="entry name" value="ACYLPHOSPHATASE_1"/>
    <property type="match status" value="1"/>
</dbReference>
<dbReference type="Proteomes" id="UP000019593">
    <property type="component" value="Chromosome"/>
</dbReference>
<dbReference type="PANTHER" id="PTHR47268">
    <property type="entry name" value="ACYLPHOSPHATASE"/>
    <property type="match status" value="1"/>
</dbReference>
<dbReference type="PANTHER" id="PTHR47268:SF4">
    <property type="entry name" value="ACYLPHOSPHATASE"/>
    <property type="match status" value="1"/>
</dbReference>
<dbReference type="PATRIC" id="fig|1294273.3.peg.1521"/>
<dbReference type="PROSITE" id="PS51160">
    <property type="entry name" value="ACYLPHOSPHATASE_3"/>
    <property type="match status" value="1"/>
</dbReference>
<dbReference type="InterPro" id="IPR036046">
    <property type="entry name" value="Acylphosphatase-like_dom_sf"/>
</dbReference>
<dbReference type="AlphaFoldDB" id="W8RS66"/>
<dbReference type="KEGG" id="red:roselon_01546"/>
<dbReference type="InterPro" id="IPR017968">
    <property type="entry name" value="Acylphosphatase_CS"/>
</dbReference>
<accession>W8RS66</accession>
<feature type="active site" evidence="4">
    <location>
        <position position="40"/>
    </location>
</feature>
<evidence type="ECO:0000256" key="6">
    <source>
        <dbReference type="RuleBase" id="RU004168"/>
    </source>
</evidence>
<evidence type="ECO:0000259" key="7">
    <source>
        <dbReference type="PROSITE" id="PS51160"/>
    </source>
</evidence>
<dbReference type="RefSeq" id="WP_025311760.1">
    <property type="nucleotide sequence ID" value="NZ_CP004372.1"/>
</dbReference>
<dbReference type="Pfam" id="PF00708">
    <property type="entry name" value="Acylphosphatase"/>
    <property type="match status" value="1"/>
</dbReference>
<evidence type="ECO:0000256" key="2">
    <source>
        <dbReference type="ARBA" id="ARBA00012150"/>
    </source>
</evidence>
<dbReference type="PROSITE" id="PS00151">
    <property type="entry name" value="ACYLPHOSPHATASE_2"/>
    <property type="match status" value="1"/>
</dbReference>
<dbReference type="GO" id="GO:0003998">
    <property type="term" value="F:acylphosphatase activity"/>
    <property type="evidence" value="ECO:0007669"/>
    <property type="project" value="UniProtKB-EC"/>
</dbReference>
<dbReference type="HOGENOM" id="CLU_141932_3_2_5"/>
<dbReference type="Gene3D" id="3.30.70.100">
    <property type="match status" value="1"/>
</dbReference>
<proteinExistence type="inferred from homology"/>
<comment type="similarity">
    <text evidence="1 6">Belongs to the acylphosphatase family.</text>
</comment>
<comment type="catalytic activity">
    <reaction evidence="3 4 5">
        <text>an acyl phosphate + H2O = a carboxylate + phosphate + H(+)</text>
        <dbReference type="Rhea" id="RHEA:14965"/>
        <dbReference type="ChEBI" id="CHEBI:15377"/>
        <dbReference type="ChEBI" id="CHEBI:15378"/>
        <dbReference type="ChEBI" id="CHEBI:29067"/>
        <dbReference type="ChEBI" id="CHEBI:43474"/>
        <dbReference type="ChEBI" id="CHEBI:59918"/>
        <dbReference type="EC" id="3.6.1.7"/>
    </reaction>
</comment>
<organism evidence="8 9">
    <name type="scientific">Roseicyclus elongatus DSM 19469</name>
    <dbReference type="NCBI Taxonomy" id="1294273"/>
    <lineage>
        <taxon>Bacteria</taxon>
        <taxon>Pseudomonadati</taxon>
        <taxon>Pseudomonadota</taxon>
        <taxon>Alphaproteobacteria</taxon>
        <taxon>Rhodobacterales</taxon>
        <taxon>Roseobacteraceae</taxon>
        <taxon>Roseicyclus</taxon>
    </lineage>
</organism>
<dbReference type="SUPFAM" id="SSF54975">
    <property type="entry name" value="Acylphosphatase/BLUF domain-like"/>
    <property type="match status" value="1"/>
</dbReference>
<name>W8RS66_9RHOB</name>
<feature type="domain" description="Acylphosphatase-like" evidence="7">
    <location>
        <begin position="7"/>
        <end position="93"/>
    </location>
</feature>
<gene>
    <name evidence="8" type="ORF">roselon_01546</name>
</gene>
<keyword evidence="9" id="KW-1185">Reference proteome</keyword>
<evidence type="ECO:0000256" key="3">
    <source>
        <dbReference type="ARBA" id="ARBA00047645"/>
    </source>
</evidence>
<dbReference type="EMBL" id="CP004372">
    <property type="protein sequence ID" value="AHM03928.1"/>
    <property type="molecule type" value="Genomic_DNA"/>
</dbReference>
<sequence>MNTEVKSMMVSVTGRVQGVGFREWTRREATRRGVVGWVRNERDGSVSALIEGAPEAVDAMLAAMNSGPLRARVDHLSAMPGAETEGQQFEITEPDF</sequence>
<dbReference type="PRINTS" id="PR00112">
    <property type="entry name" value="ACYLPHPHTASE"/>
</dbReference>
<evidence type="ECO:0000256" key="4">
    <source>
        <dbReference type="PROSITE-ProRule" id="PRU00520"/>
    </source>
</evidence>
<dbReference type="STRING" id="1294273.roselon_01546"/>
<dbReference type="InterPro" id="IPR020456">
    <property type="entry name" value="Acylphosphatase"/>
</dbReference>
<dbReference type="eggNOG" id="COG1254">
    <property type="taxonomic scope" value="Bacteria"/>
</dbReference>